<protein>
    <submittedName>
        <fullName evidence="1">Uncharacterized protein</fullName>
    </submittedName>
</protein>
<dbReference type="AlphaFoldDB" id="A0A4R5KMM3"/>
<evidence type="ECO:0000313" key="1">
    <source>
        <dbReference type="EMBL" id="TDF96861.1"/>
    </source>
</evidence>
<dbReference type="Proteomes" id="UP000295511">
    <property type="component" value="Unassembled WGS sequence"/>
</dbReference>
<proteinExistence type="predicted"/>
<comment type="caution">
    <text evidence="1">The sequence shown here is derived from an EMBL/GenBank/DDBJ whole genome shotgun (WGS) entry which is preliminary data.</text>
</comment>
<evidence type="ECO:0000313" key="2">
    <source>
        <dbReference type="Proteomes" id="UP000295511"/>
    </source>
</evidence>
<dbReference type="RefSeq" id="WP_133203910.1">
    <property type="nucleotide sequence ID" value="NZ_SMRU01000009.1"/>
</dbReference>
<organism evidence="1 2">
    <name type="scientific">Arthrobacter terricola</name>
    <dbReference type="NCBI Taxonomy" id="2547396"/>
    <lineage>
        <taxon>Bacteria</taxon>
        <taxon>Bacillati</taxon>
        <taxon>Actinomycetota</taxon>
        <taxon>Actinomycetes</taxon>
        <taxon>Micrococcales</taxon>
        <taxon>Micrococcaceae</taxon>
        <taxon>Arthrobacter</taxon>
    </lineage>
</organism>
<name>A0A4R5KMM3_9MICC</name>
<accession>A0A4R5KMM3</accession>
<gene>
    <name evidence="1" type="ORF">E1809_09055</name>
</gene>
<sequence>MTRISGTLELDKLANTESNTDAISKAMTGVAPGQYADKTTEMIGELTKGRKGGFSDDHAVAADTFFRKAIKKGFEAPAEVAKGLNPMFSGAIGAAMQTPQSAAMGQLVGQLEQILGTELGKNISLTSPLASGLVPFDLAAPAKLIYPVHSPLRNLFPRVPGQGLSHRAKVITAVSGSAMGGLATPGNRMSISEFPNGGSFSQWPGNLPGSGSQTAIDLNVPYKFFGLSENVSWLSQFAGQGFEDNAGLASLILLQEMMMLEERAILSATATALSTPAQVTLTARSANSGEVGISGVTTNVYVQTTAVNLYGETLPSTVASVAASNGQVIDVTLTQVSGGFASNIYTGTGTAAPANSGMHLQTAGVGATKFTIQGALPTTGATPPTADTGTSSANDYEGLVSTVSGHAAGGVYPAGYQGSYVNQAVGDILSVNTVNNALQAMYNGASGIGADPDFILTEAGDQMRLGASIANAGTGTAGYRLEVSQDQVDGVRVGTKVREFVNPITGKVIDMRSHPYLAQGTAMPISLKLPQPQQNISNVWENVMVQDYLSISWPVIDVTFRYSMFMYGTLFCPAVQYNGLIQGIQKTVASGTTGTYS</sequence>
<dbReference type="EMBL" id="SMRU01000009">
    <property type="protein sequence ID" value="TDF96861.1"/>
    <property type="molecule type" value="Genomic_DNA"/>
</dbReference>
<dbReference type="OrthoDB" id="3078543at2"/>
<reference evidence="1 2" key="1">
    <citation type="submission" date="2019-03" db="EMBL/GenBank/DDBJ databases">
        <title>Whole genome sequence of Arthrobacter sp JH1-1.</title>
        <authorList>
            <person name="Trinh H.N."/>
        </authorList>
    </citation>
    <scope>NUCLEOTIDE SEQUENCE [LARGE SCALE GENOMIC DNA]</scope>
    <source>
        <strain evidence="1 2">JH1-1</strain>
    </source>
</reference>
<keyword evidence="2" id="KW-1185">Reference proteome</keyword>